<feature type="domain" description="Phytocyanin" evidence="3">
    <location>
        <begin position="24"/>
        <end position="81"/>
    </location>
</feature>
<evidence type="ECO:0000259" key="3">
    <source>
        <dbReference type="PROSITE" id="PS51485"/>
    </source>
</evidence>
<gene>
    <name evidence="4" type="ORF">DCAR_020001</name>
</gene>
<dbReference type="Gramene" id="KZM92634">
    <property type="protein sequence ID" value="KZM92634"/>
    <property type="gene ID" value="DCAR_020001"/>
</dbReference>
<dbReference type="OMA" id="SSYFIWF"/>
<organism evidence="4">
    <name type="scientific">Daucus carota subsp. sativus</name>
    <name type="common">Carrot</name>
    <dbReference type="NCBI Taxonomy" id="79200"/>
    <lineage>
        <taxon>Eukaryota</taxon>
        <taxon>Viridiplantae</taxon>
        <taxon>Streptophyta</taxon>
        <taxon>Embryophyta</taxon>
        <taxon>Tracheophyta</taxon>
        <taxon>Spermatophyta</taxon>
        <taxon>Magnoliopsida</taxon>
        <taxon>eudicotyledons</taxon>
        <taxon>Gunneridae</taxon>
        <taxon>Pentapetalae</taxon>
        <taxon>asterids</taxon>
        <taxon>campanulids</taxon>
        <taxon>Apiales</taxon>
        <taxon>Apiaceae</taxon>
        <taxon>Apioideae</taxon>
        <taxon>Scandiceae</taxon>
        <taxon>Daucinae</taxon>
        <taxon>Daucus</taxon>
        <taxon>Daucus sect. Daucus</taxon>
    </lineage>
</organism>
<keyword evidence="2" id="KW-0732">Signal</keyword>
<accession>A0A164X370</accession>
<dbReference type="Gene3D" id="2.60.40.420">
    <property type="entry name" value="Cupredoxins - blue copper proteins"/>
    <property type="match status" value="1"/>
</dbReference>
<dbReference type="Pfam" id="PF02298">
    <property type="entry name" value="Cu_bind_like"/>
    <property type="match status" value="1"/>
</dbReference>
<proteinExistence type="predicted"/>
<dbReference type="PROSITE" id="PS51485">
    <property type="entry name" value="PHYTOCYANIN"/>
    <property type="match status" value="1"/>
</dbReference>
<sequence length="81" mass="8676">MASSVAGIVCLISIFITAVPSLGKDYTVGDSSGWALSVDYSTWATGKTFNVGDNLGQDRGSAAGLSSYFIWFYFIVVFVYL</sequence>
<dbReference type="GO" id="GO:0009055">
    <property type="term" value="F:electron transfer activity"/>
    <property type="evidence" value="ECO:0007669"/>
    <property type="project" value="InterPro"/>
</dbReference>
<comment type="caution">
    <text evidence="4">The sequence shown here is derived from an EMBL/GenBank/DDBJ whole genome shotgun (WGS) entry which is preliminary data.</text>
</comment>
<dbReference type="InterPro" id="IPR008972">
    <property type="entry name" value="Cupredoxin"/>
</dbReference>
<evidence type="ECO:0000256" key="1">
    <source>
        <dbReference type="SAM" id="Phobius"/>
    </source>
</evidence>
<feature type="signal peptide" evidence="2">
    <location>
        <begin position="1"/>
        <end position="23"/>
    </location>
</feature>
<feature type="transmembrane region" description="Helical" evidence="1">
    <location>
        <begin position="62"/>
        <end position="80"/>
    </location>
</feature>
<evidence type="ECO:0000313" key="4">
    <source>
        <dbReference type="EMBL" id="KZM92634.1"/>
    </source>
</evidence>
<dbReference type="EMBL" id="LNRQ01000006">
    <property type="protein sequence ID" value="KZM92634.1"/>
    <property type="molecule type" value="Genomic_DNA"/>
</dbReference>
<keyword evidence="1" id="KW-0472">Membrane</keyword>
<keyword evidence="1" id="KW-0812">Transmembrane</keyword>
<dbReference type="STRING" id="79200.A0A164X370"/>
<keyword evidence="1" id="KW-1133">Transmembrane helix</keyword>
<reference evidence="4" key="1">
    <citation type="journal article" date="2016" name="Nat. Genet.">
        <title>A high-quality carrot genome assembly provides new insights into carotenoid accumulation and asterid genome evolution.</title>
        <authorList>
            <person name="Iorizzo M."/>
            <person name="Ellison S."/>
            <person name="Senalik D."/>
            <person name="Zeng P."/>
            <person name="Satapoomin P."/>
            <person name="Huang J."/>
            <person name="Bowman M."/>
            <person name="Iovene M."/>
            <person name="Sanseverino W."/>
            <person name="Cavagnaro P."/>
            <person name="Yildiz M."/>
            <person name="Macko-Podgorni A."/>
            <person name="Moranska E."/>
            <person name="Grzebelus E."/>
            <person name="Grzebelus D."/>
            <person name="Ashrafi H."/>
            <person name="Zheng Z."/>
            <person name="Cheng S."/>
            <person name="Spooner D."/>
            <person name="Van Deynze A."/>
            <person name="Simon P."/>
        </authorList>
    </citation>
    <scope>NUCLEOTIDE SEQUENCE [LARGE SCALE GENOMIC DNA]</scope>
    <source>
        <tissue evidence="4">Leaf</tissue>
    </source>
</reference>
<dbReference type="SUPFAM" id="SSF49503">
    <property type="entry name" value="Cupredoxins"/>
    <property type="match status" value="1"/>
</dbReference>
<evidence type="ECO:0000256" key="2">
    <source>
        <dbReference type="SAM" id="SignalP"/>
    </source>
</evidence>
<protein>
    <recommendedName>
        <fullName evidence="3">Phytocyanin domain-containing protein</fullName>
    </recommendedName>
</protein>
<dbReference type="AlphaFoldDB" id="A0A164X370"/>
<dbReference type="InterPro" id="IPR003245">
    <property type="entry name" value="Phytocyanin_dom"/>
</dbReference>
<name>A0A164X370_DAUCS</name>
<feature type="chain" id="PRO_5007854231" description="Phytocyanin domain-containing protein" evidence="2">
    <location>
        <begin position="24"/>
        <end position="81"/>
    </location>
</feature>